<proteinExistence type="predicted"/>
<dbReference type="Proteomes" id="UP000217446">
    <property type="component" value="Unassembled WGS sequence"/>
</dbReference>
<comment type="caution">
    <text evidence="1">The sequence shown here is derived from an EMBL/GenBank/DDBJ whole genome shotgun (WGS) entry which is preliminary data.</text>
</comment>
<dbReference type="STRING" id="1963.AQJ27_30570"/>
<dbReference type="CDD" id="cd00093">
    <property type="entry name" value="HTH_XRE"/>
    <property type="match status" value="1"/>
</dbReference>
<name>A0A250VNN9_STROL</name>
<dbReference type="InterPro" id="IPR010982">
    <property type="entry name" value="Lambda_DNA-bd_dom_sf"/>
</dbReference>
<evidence type="ECO:0000313" key="1">
    <source>
        <dbReference type="EMBL" id="GAX55785.1"/>
    </source>
</evidence>
<keyword evidence="2" id="KW-1185">Reference proteome</keyword>
<organism evidence="1 2">
    <name type="scientific">Streptomyces olivochromogenes</name>
    <dbReference type="NCBI Taxonomy" id="1963"/>
    <lineage>
        <taxon>Bacteria</taxon>
        <taxon>Bacillati</taxon>
        <taxon>Actinomycetota</taxon>
        <taxon>Actinomycetes</taxon>
        <taxon>Kitasatosporales</taxon>
        <taxon>Streptomycetaceae</taxon>
        <taxon>Streptomyces</taxon>
    </lineage>
</organism>
<dbReference type="AlphaFoldDB" id="A0A250VNN9"/>
<reference evidence="2" key="1">
    <citation type="submission" date="2017-05" db="EMBL/GenBank/DDBJ databases">
        <title>Streptomyces olivochromogenes NBRC 3561 whole genome shotgun sequence.</title>
        <authorList>
            <person name="Dohra H."/>
            <person name="Kodani S."/>
        </authorList>
    </citation>
    <scope>NUCLEOTIDE SEQUENCE [LARGE SCALE GENOMIC DNA]</scope>
    <source>
        <strain evidence="2">NBRC 3561</strain>
    </source>
</reference>
<dbReference type="GO" id="GO:0003677">
    <property type="term" value="F:DNA binding"/>
    <property type="evidence" value="ECO:0007669"/>
    <property type="project" value="InterPro"/>
</dbReference>
<evidence type="ECO:0008006" key="3">
    <source>
        <dbReference type="Google" id="ProtNLM"/>
    </source>
</evidence>
<dbReference type="EMBL" id="BDQI01000021">
    <property type="protein sequence ID" value="GAX55785.1"/>
    <property type="molecule type" value="Genomic_DNA"/>
</dbReference>
<dbReference type="InterPro" id="IPR001387">
    <property type="entry name" value="Cro/C1-type_HTH"/>
</dbReference>
<accession>A0A250VNN9</accession>
<protein>
    <recommendedName>
        <fullName evidence="3">Tat pathway signal protein</fullName>
    </recommendedName>
</protein>
<evidence type="ECO:0000313" key="2">
    <source>
        <dbReference type="Proteomes" id="UP000217446"/>
    </source>
</evidence>
<gene>
    <name evidence="1" type="ORF">SO3561_07347</name>
</gene>
<dbReference type="Gene3D" id="1.10.260.40">
    <property type="entry name" value="lambda repressor-like DNA-binding domains"/>
    <property type="match status" value="1"/>
</dbReference>
<dbReference type="SUPFAM" id="SSF48452">
    <property type="entry name" value="TPR-like"/>
    <property type="match status" value="1"/>
</dbReference>
<dbReference type="InterPro" id="IPR011990">
    <property type="entry name" value="TPR-like_helical_dom_sf"/>
</dbReference>
<sequence>MDGNERLISAMDERGMTQVELVDAINARLICAGHEGTVSDRTIRNWRTGKTRWPHPSQRQALEAVFGCTAEGLGFSPPARRRCPASEPEPPVDRRNFLTATAGTTASVVVPFVGAPPQVGTSDVIRLRSGLDALMALDRNRGGHEGLERAALAGAAEALEKQKLGATQRIRQRLFSVSADYTATAAWSAIDARQMDRASQLLGRALYLAGMAKDPVAEMRVWNSYAMLAHHRDEYAEAVDAAYAAQGTAIARREPLYSSLAHARTAIGHSNLGNRQAALRSLGHAQEALGKAETAEPRPSWIAFYGLSELMAITAIVRDRIGDSAEAEAASHKALGAIPKAFRRNRALATARLALAQLHQRDVDQACTTASTVFKLMAGHPIPGRIRSLLGDYYRDLITLAPDATIAREWGDRYRSEWSRL</sequence>